<organism evidence="1 2">
    <name type="scientific">Pseudomonas chlororaphis</name>
    <dbReference type="NCBI Taxonomy" id="587753"/>
    <lineage>
        <taxon>Bacteria</taxon>
        <taxon>Pseudomonadati</taxon>
        <taxon>Pseudomonadota</taxon>
        <taxon>Gammaproteobacteria</taxon>
        <taxon>Pseudomonadales</taxon>
        <taxon>Pseudomonadaceae</taxon>
        <taxon>Pseudomonas</taxon>
    </lineage>
</organism>
<accession>A0A0A6DGY7</accession>
<dbReference type="AlphaFoldDB" id="A0A0A6DGY7"/>
<dbReference type="PATRIC" id="fig|587753.9.peg.3489"/>
<dbReference type="EMBL" id="JSFK01000003">
    <property type="protein sequence ID" value="KHA73809.1"/>
    <property type="molecule type" value="Genomic_DNA"/>
</dbReference>
<protein>
    <recommendedName>
        <fullName evidence="3">HNH endonuclease</fullName>
    </recommendedName>
</protein>
<name>A0A0A6DGY7_9PSED</name>
<dbReference type="OrthoDB" id="9816185at2"/>
<sequence length="357" mass="40729">MLFTYPIAATANNWISTTLLSVLQTALEAFQQGNEPLVFHETIPDIYQEEFSRGRKFVELYNAFLDECRNLEAQQHDLILAALSGQNHFPGLYSINTTCPSIAETLPAVHKATRALFEYAFGKLSDLRTPGSTLTIRADYHKIVYSHLENGCCPFCGLELLEAPDPDLVDPDLDHYLAVSKYPFAGANLLNLTAMGTICNRSYKGANDILLDELDRKAECMDPYADEHVTISLNGTVLLPGDGRGPTWRLTFNPDAKSRNWQRVFKIEQRYRINILEKQYKTWLEQYIHYAYENDFDISDRDSAINAIRKFKKTCAFETLPAIARLKTDFFELVETELNHPLESDRMHNFIAALKKI</sequence>
<dbReference type="Proteomes" id="UP000030564">
    <property type="component" value="Unassembled WGS sequence"/>
</dbReference>
<evidence type="ECO:0008006" key="3">
    <source>
        <dbReference type="Google" id="ProtNLM"/>
    </source>
</evidence>
<gene>
    <name evidence="1" type="ORF">NZ35_06795</name>
</gene>
<comment type="caution">
    <text evidence="1">The sequence shown here is derived from an EMBL/GenBank/DDBJ whole genome shotgun (WGS) entry which is preliminary data.</text>
</comment>
<evidence type="ECO:0000313" key="1">
    <source>
        <dbReference type="EMBL" id="KHA73809.1"/>
    </source>
</evidence>
<reference evidence="1 2" key="1">
    <citation type="submission" date="2014-10" db="EMBL/GenBank/DDBJ databases">
        <title>Draft genome sequence of Pseudomonas chlororaphis EA105.</title>
        <authorList>
            <person name="McCully L.M."/>
            <person name="Bitzer A.S."/>
            <person name="Spence C."/>
            <person name="Bais H."/>
            <person name="Silby M.W."/>
        </authorList>
    </citation>
    <scope>NUCLEOTIDE SEQUENCE [LARGE SCALE GENOMIC DNA]</scope>
    <source>
        <strain evidence="1 2">EA105</strain>
    </source>
</reference>
<proteinExistence type="predicted"/>
<evidence type="ECO:0000313" key="2">
    <source>
        <dbReference type="Proteomes" id="UP000030564"/>
    </source>
</evidence>